<protein>
    <recommendedName>
        <fullName evidence="16">Fe2OG dioxygenase domain-containing protein</fullName>
    </recommendedName>
</protein>
<evidence type="ECO:0000256" key="11">
    <source>
        <dbReference type="SAM" id="MobiDB-lite"/>
    </source>
</evidence>
<dbReference type="GO" id="GO:0016020">
    <property type="term" value="C:membrane"/>
    <property type="evidence" value="ECO:0007669"/>
    <property type="project" value="UniProtKB-SubCell"/>
</dbReference>
<dbReference type="PANTHER" id="PTHR10869:SF246">
    <property type="entry name" value="TRANSMEMBRANE PROLYL 4-HYDROXYLASE"/>
    <property type="match status" value="1"/>
</dbReference>
<dbReference type="Pfam" id="PF01549">
    <property type="entry name" value="ShK"/>
    <property type="match status" value="4"/>
</dbReference>
<dbReference type="InterPro" id="IPR045054">
    <property type="entry name" value="P4HA-like"/>
</dbReference>
<dbReference type="Pfam" id="PF13640">
    <property type="entry name" value="2OG-FeII_Oxy_3"/>
    <property type="match status" value="1"/>
</dbReference>
<evidence type="ECO:0000256" key="6">
    <source>
        <dbReference type="ARBA" id="ARBA00022964"/>
    </source>
</evidence>
<evidence type="ECO:0000256" key="1">
    <source>
        <dbReference type="ARBA" id="ARBA00001961"/>
    </source>
</evidence>
<dbReference type="InterPro" id="IPR005123">
    <property type="entry name" value="Oxoglu/Fe-dep_dioxygenase_dom"/>
</dbReference>
<keyword evidence="9" id="KW-0408">Iron</keyword>
<comment type="subcellular location">
    <subcellularLocation>
        <location evidence="3">Endomembrane system</location>
    </subcellularLocation>
    <subcellularLocation>
        <location evidence="2">Membrane</location>
        <topology evidence="2">Single-pass membrane protein</topology>
    </subcellularLocation>
</comment>
<gene>
    <name evidence="14" type="ORF">AB1Y20_000877</name>
</gene>
<keyword evidence="15" id="KW-1185">Reference proteome</keyword>
<dbReference type="InterPro" id="IPR044862">
    <property type="entry name" value="Pro_4_hyd_alph_FE2OG_OXY"/>
</dbReference>
<dbReference type="SMART" id="SM00254">
    <property type="entry name" value="ShKT"/>
    <property type="match status" value="3"/>
</dbReference>
<accession>A0AB34K677</accession>
<dbReference type="EMBL" id="JBGBPQ010000001">
    <property type="protein sequence ID" value="KAL1529949.1"/>
    <property type="molecule type" value="Genomic_DNA"/>
</dbReference>
<feature type="region of interest" description="Disordered" evidence="11">
    <location>
        <begin position="1"/>
        <end position="20"/>
    </location>
</feature>
<dbReference type="GO" id="GO:0005506">
    <property type="term" value="F:iron ion binding"/>
    <property type="evidence" value="ECO:0007669"/>
    <property type="project" value="InterPro"/>
</dbReference>
<dbReference type="Gene3D" id="2.60.120.620">
    <property type="entry name" value="q2cbj1_9rhob like domain"/>
    <property type="match status" value="1"/>
</dbReference>
<dbReference type="GO" id="GO:0004656">
    <property type="term" value="F:procollagen-proline 4-dioxygenase activity"/>
    <property type="evidence" value="ECO:0007669"/>
    <property type="project" value="TreeGrafter"/>
</dbReference>
<evidence type="ECO:0008006" key="16">
    <source>
        <dbReference type="Google" id="ProtNLM"/>
    </source>
</evidence>
<dbReference type="SMART" id="SM00702">
    <property type="entry name" value="P4Hc"/>
    <property type="match status" value="1"/>
</dbReference>
<evidence type="ECO:0000256" key="8">
    <source>
        <dbReference type="ARBA" id="ARBA00023002"/>
    </source>
</evidence>
<keyword evidence="10" id="KW-0472">Membrane</keyword>
<proteinExistence type="predicted"/>
<dbReference type="GO" id="GO:0005783">
    <property type="term" value="C:endoplasmic reticulum"/>
    <property type="evidence" value="ECO:0007669"/>
    <property type="project" value="TreeGrafter"/>
</dbReference>
<sequence>MEGAIIKGLNPRPQADADPHRHSVRVQVRYHALLLAFVSFTAVADSATLRDLHETCASWAEAGECKINPSFMQTECALSCSGVKDRVSQMDKECAGYAKQGECVRNPAFMLQTCRRYCDDWEKEQGIKMDRDASCVQHSILGRCERPDEFMRANCNTSCTIHQRCGRSSFSGWSIGICDKALRCEATDKKSGCSTWAKQGKCSTDPRNMAIQCLSSCAATDVDAVLSAQRPEMRARISPVYDVAVAYARRQERCWLPGWSGHNSYKLMLPTQCAARRRSAWEARRVPRVYRHADENDAMTCPLDVTASTPRVPWRSRNVTIEPHTPHPVRVQQVLASPRVRLLHNFITQQETDEILRLAEPLFARSPVRSVATDRRTSSTATLGLSSFSSAIRSVRARIAAFSGYDDSMLEPLQVVRYFPGEKYEPHHDLFDLCDFPQKPRRHLTFLIYLNDMPDDHGGHTTFPRLSLRIRPQARMALVFNDVLDSGMDDERTEHSGTPPTSGVKYAINCWVRAADPNARSFFGLM</sequence>
<dbReference type="PROSITE" id="PS51670">
    <property type="entry name" value="SHKT"/>
    <property type="match status" value="1"/>
</dbReference>
<evidence type="ECO:0000256" key="2">
    <source>
        <dbReference type="ARBA" id="ARBA00004167"/>
    </source>
</evidence>
<dbReference type="InterPro" id="IPR006620">
    <property type="entry name" value="Pro_4_hyd_alph"/>
</dbReference>
<evidence type="ECO:0000313" key="14">
    <source>
        <dbReference type="EMBL" id="KAL1529949.1"/>
    </source>
</evidence>
<evidence type="ECO:0000256" key="3">
    <source>
        <dbReference type="ARBA" id="ARBA00004308"/>
    </source>
</evidence>
<dbReference type="InterPro" id="IPR003582">
    <property type="entry name" value="ShKT_dom"/>
</dbReference>
<reference evidence="14 15" key="1">
    <citation type="journal article" date="2024" name="Science">
        <title>Giant polyketide synthase enzymes in the biosynthesis of giant marine polyether toxins.</title>
        <authorList>
            <person name="Fallon T.R."/>
            <person name="Shende V.V."/>
            <person name="Wierzbicki I.H."/>
            <person name="Pendleton A.L."/>
            <person name="Watervoot N.F."/>
            <person name="Auber R.P."/>
            <person name="Gonzalez D.J."/>
            <person name="Wisecaver J.H."/>
            <person name="Moore B.S."/>
        </authorList>
    </citation>
    <scope>NUCLEOTIDE SEQUENCE [LARGE SCALE GENOMIC DNA]</scope>
    <source>
        <strain evidence="14 15">12B1</strain>
    </source>
</reference>
<keyword evidence="5" id="KW-0479">Metal-binding</keyword>
<organism evidence="14 15">
    <name type="scientific">Prymnesium parvum</name>
    <name type="common">Toxic golden alga</name>
    <dbReference type="NCBI Taxonomy" id="97485"/>
    <lineage>
        <taxon>Eukaryota</taxon>
        <taxon>Haptista</taxon>
        <taxon>Haptophyta</taxon>
        <taxon>Prymnesiophyceae</taxon>
        <taxon>Prymnesiales</taxon>
        <taxon>Prymnesiaceae</taxon>
        <taxon>Prymnesium</taxon>
    </lineage>
</organism>
<keyword evidence="7" id="KW-1133">Transmembrane helix</keyword>
<evidence type="ECO:0000259" key="13">
    <source>
        <dbReference type="PROSITE" id="PS51670"/>
    </source>
</evidence>
<evidence type="ECO:0000256" key="9">
    <source>
        <dbReference type="ARBA" id="ARBA00023004"/>
    </source>
</evidence>
<keyword evidence="8" id="KW-0560">Oxidoreductase</keyword>
<keyword evidence="6" id="KW-0223">Dioxygenase</keyword>
<feature type="domain" description="ShKT" evidence="13">
    <location>
        <begin position="184"/>
        <end position="221"/>
    </location>
</feature>
<evidence type="ECO:0000256" key="7">
    <source>
        <dbReference type="ARBA" id="ARBA00022989"/>
    </source>
</evidence>
<keyword evidence="4" id="KW-0812">Transmembrane</keyword>
<dbReference type="PANTHER" id="PTHR10869">
    <property type="entry name" value="PROLYL 4-HYDROXYLASE ALPHA SUBUNIT"/>
    <property type="match status" value="1"/>
</dbReference>
<dbReference type="GO" id="GO:0031418">
    <property type="term" value="F:L-ascorbic acid binding"/>
    <property type="evidence" value="ECO:0007669"/>
    <property type="project" value="InterPro"/>
</dbReference>
<evidence type="ECO:0000256" key="5">
    <source>
        <dbReference type="ARBA" id="ARBA00022723"/>
    </source>
</evidence>
<evidence type="ECO:0000259" key="12">
    <source>
        <dbReference type="PROSITE" id="PS51471"/>
    </source>
</evidence>
<evidence type="ECO:0000313" key="15">
    <source>
        <dbReference type="Proteomes" id="UP001515480"/>
    </source>
</evidence>
<dbReference type="PROSITE" id="PS51471">
    <property type="entry name" value="FE2OG_OXY"/>
    <property type="match status" value="1"/>
</dbReference>
<dbReference type="Proteomes" id="UP001515480">
    <property type="component" value="Unassembled WGS sequence"/>
</dbReference>
<comment type="caution">
    <text evidence="14">The sequence shown here is derived from an EMBL/GenBank/DDBJ whole genome shotgun (WGS) entry which is preliminary data.</text>
</comment>
<name>A0AB34K677_PRYPA</name>
<comment type="cofactor">
    <cofactor evidence="1">
        <name>L-ascorbate</name>
        <dbReference type="ChEBI" id="CHEBI:38290"/>
    </cofactor>
</comment>
<feature type="domain" description="Fe2OG dioxygenase" evidence="12">
    <location>
        <begin position="409"/>
        <end position="514"/>
    </location>
</feature>
<dbReference type="AlphaFoldDB" id="A0AB34K677"/>
<evidence type="ECO:0000256" key="10">
    <source>
        <dbReference type="ARBA" id="ARBA00023136"/>
    </source>
</evidence>
<evidence type="ECO:0000256" key="4">
    <source>
        <dbReference type="ARBA" id="ARBA00022692"/>
    </source>
</evidence>